<accession>A0A212JSJ9</accession>
<gene>
    <name evidence="3" type="ORF">KL86CLO1_11642</name>
</gene>
<name>A0A212JSJ9_9FIRM</name>
<feature type="signal peptide" evidence="2">
    <location>
        <begin position="1"/>
        <end position="23"/>
    </location>
</feature>
<feature type="region of interest" description="Disordered" evidence="1">
    <location>
        <begin position="25"/>
        <end position="60"/>
    </location>
</feature>
<sequence>MASILGTLLQNAAKTVLPTLANAATQKANSTPTSGTTPTVTSTTPSNASTAVTTTPTKTTGTDDYGNVDYSKQWDSEMSGAADYNTLLGIYNSRQNKISSGGVYNQFAGDAKSQEMKSILDQMKTEQDNQAINDYIRMMNEENQKAAIAALRNAYQKNVDGLDRTQATIAPEYQSARNEAAGQSELQKRNFAEYAAANGLNSGAGGQAQLSFTNALQGNLSNIASKEASTMADLELQRSQMESDYENAIAQAQAQGNYELAQQLYQEKVRQNESMLQQMQWQAQMDLQNQQLQFSKDQAAIGNDQWNKQYDTSTQQYSQEQAYNLAQYYAEKSGDYSLFKALGLDDAQIQAMKDYNAYLLSKANTSTTSGSYSGTGKESYSKSQYDIALAAAMGGDTSDAVKKIIEGYSGLPFNTVLSSEGYVAPAENKSTPSSSIPQTVLNELARLENTANPTSKIYNTIRQYAVSGVLSDEQAQTLLNKYGLG</sequence>
<proteinExistence type="predicted"/>
<dbReference type="EMBL" id="FLUN01000001">
    <property type="protein sequence ID" value="SBW02413.1"/>
    <property type="molecule type" value="Genomic_DNA"/>
</dbReference>
<evidence type="ECO:0000256" key="1">
    <source>
        <dbReference type="SAM" id="MobiDB-lite"/>
    </source>
</evidence>
<evidence type="ECO:0000313" key="3">
    <source>
        <dbReference type="EMBL" id="SBW02413.1"/>
    </source>
</evidence>
<protein>
    <submittedName>
        <fullName evidence="3">Uncharacterized protein</fullName>
    </submittedName>
</protein>
<organism evidence="3">
    <name type="scientific">uncultured Eubacteriales bacterium</name>
    <dbReference type="NCBI Taxonomy" id="172733"/>
    <lineage>
        <taxon>Bacteria</taxon>
        <taxon>Bacillati</taxon>
        <taxon>Bacillota</taxon>
        <taxon>Clostridia</taxon>
        <taxon>Eubacteriales</taxon>
        <taxon>environmental samples</taxon>
    </lineage>
</organism>
<reference evidence="3" key="1">
    <citation type="submission" date="2016-04" db="EMBL/GenBank/DDBJ databases">
        <authorList>
            <person name="Evans L.H."/>
            <person name="Alamgir A."/>
            <person name="Owens N."/>
            <person name="Weber N.D."/>
            <person name="Virtaneva K."/>
            <person name="Barbian K."/>
            <person name="Babar A."/>
            <person name="Rosenke K."/>
        </authorList>
    </citation>
    <scope>NUCLEOTIDE SEQUENCE</scope>
    <source>
        <strain evidence="3">86</strain>
    </source>
</reference>
<feature type="compositionally biased region" description="Low complexity" evidence="1">
    <location>
        <begin position="29"/>
        <end position="60"/>
    </location>
</feature>
<dbReference type="AlphaFoldDB" id="A0A212JSJ9"/>
<feature type="chain" id="PRO_5012758578" evidence="2">
    <location>
        <begin position="24"/>
        <end position="485"/>
    </location>
</feature>
<evidence type="ECO:0000256" key="2">
    <source>
        <dbReference type="SAM" id="SignalP"/>
    </source>
</evidence>
<keyword evidence="2" id="KW-0732">Signal</keyword>